<protein>
    <submittedName>
        <fullName evidence="3">Spore maturation protein CgeB</fullName>
    </submittedName>
</protein>
<evidence type="ECO:0000259" key="2">
    <source>
        <dbReference type="Pfam" id="PF13524"/>
    </source>
</evidence>
<organism evidence="3 4">
    <name type="scientific">Maridesulfovibrio ferrireducens</name>
    <dbReference type="NCBI Taxonomy" id="246191"/>
    <lineage>
        <taxon>Bacteria</taxon>
        <taxon>Pseudomonadati</taxon>
        <taxon>Thermodesulfobacteriota</taxon>
        <taxon>Desulfovibrionia</taxon>
        <taxon>Desulfovibrionales</taxon>
        <taxon>Desulfovibrionaceae</taxon>
        <taxon>Maridesulfovibrio</taxon>
    </lineage>
</organism>
<dbReference type="Pfam" id="PF12996">
    <property type="entry name" value="DUF3880"/>
    <property type="match status" value="1"/>
</dbReference>
<gene>
    <name evidence="3" type="ORF">SAMN05660337_0961</name>
</gene>
<dbReference type="Proteomes" id="UP000199053">
    <property type="component" value="Unassembled WGS sequence"/>
</dbReference>
<name>A0A1G9D9H7_9BACT</name>
<accession>A0A1G9D9H7</accession>
<dbReference type="RefSeq" id="WP_092158722.1">
    <property type="nucleotide sequence ID" value="NZ_FNGA01000001.1"/>
</dbReference>
<reference evidence="4" key="1">
    <citation type="submission" date="2016-10" db="EMBL/GenBank/DDBJ databases">
        <authorList>
            <person name="Varghese N."/>
            <person name="Submissions S."/>
        </authorList>
    </citation>
    <scope>NUCLEOTIDE SEQUENCE [LARGE SCALE GENOMIC DNA]</scope>
    <source>
        <strain evidence="4">DSM 16995</strain>
    </source>
</reference>
<evidence type="ECO:0000313" key="4">
    <source>
        <dbReference type="Proteomes" id="UP000199053"/>
    </source>
</evidence>
<dbReference type="AlphaFoldDB" id="A0A1G9D9H7"/>
<keyword evidence="4" id="KW-1185">Reference proteome</keyword>
<dbReference type="Pfam" id="PF13524">
    <property type="entry name" value="Glyco_trans_1_2"/>
    <property type="match status" value="1"/>
</dbReference>
<dbReference type="InterPro" id="IPR055259">
    <property type="entry name" value="YkvP/CgeB_Glyco_trans-like"/>
</dbReference>
<dbReference type="InterPro" id="IPR024542">
    <property type="entry name" value="YkvP_N"/>
</dbReference>
<feature type="domain" description="Spore protein YkvP/CgeB glycosyl transferase-like" evidence="2">
    <location>
        <begin position="418"/>
        <end position="548"/>
    </location>
</feature>
<dbReference type="STRING" id="246191.SAMN05660337_0961"/>
<dbReference type="EMBL" id="FNGA01000001">
    <property type="protein sequence ID" value="SDK60424.1"/>
    <property type="molecule type" value="Genomic_DNA"/>
</dbReference>
<evidence type="ECO:0000259" key="1">
    <source>
        <dbReference type="Pfam" id="PF12996"/>
    </source>
</evidence>
<feature type="domain" description="Spore protein YkvP N-terminal" evidence="1">
    <location>
        <begin position="252"/>
        <end position="328"/>
    </location>
</feature>
<sequence length="556" mass="64332">MTEKYIAQVIKKDSKLQDICISCDNKTKHMWGKYGPRNETKLASEADSQKMILLIGSGIGVASEILLEQTNRPLLILDCEEPILAVTDLKRKFQNNQNVCWINTSSPTTAVRHILELKRQYKLDIQLLTIPFYLRLSPFYAEVTKQLLKEATTEPQHPSWPKFQSENPRILLLTSQYFLMGEIVAACERQSIPHMFINMDAKEMDLDIFVTRISSAINIFRPDFVLTVNHLGVDQEGVLNTLLHKFDVPMASWFVDNPLLLLPLYKAQADSNTTLFTWDADRMDSLKELGFQNIFHLPLGTDQTRFKPGNGCSNPEWARDISFVGNSMVHKTARRLEAAGLSGPLKLRWKEIAHEFGEKSEPSVLNFLKTDYPELIPHYEDLNSPYRKLAFETLIIWQATLEYRLACVKQTLNYLPMIVGDSGWKELLKDEDTWEYHSELSYYEDLPRFYPCSKINFNCTSQQMKGAVNQRVFDVPACNGFILTDHRYQMENLFEPGKEIAVYYNIEEIPEMIEKYSAEPDSRAKIIKAARKRIMAEHTYDCRIKTLIKYMRKAYT</sequence>
<dbReference type="OrthoDB" id="9179708at2"/>
<evidence type="ECO:0000313" key="3">
    <source>
        <dbReference type="EMBL" id="SDK60424.1"/>
    </source>
</evidence>
<proteinExistence type="predicted"/>